<dbReference type="AlphaFoldDB" id="A0A9X1YNS6"/>
<dbReference type="PANTHER" id="PTHR43436">
    <property type="entry name" value="ARAC-FAMILY TRANSCRIPTIONAL REGULATOR"/>
    <property type="match status" value="1"/>
</dbReference>
<dbReference type="SMART" id="SM00342">
    <property type="entry name" value="HTH_ARAC"/>
    <property type="match status" value="1"/>
</dbReference>
<sequence length="307" mass="33450">MAHDDAALRAEMTALVAQLAPEEGMTPSLLEGVAFGRSNRSLPRTPALYEPCVLIVCQGRKRGYFGDQVMDYGAHQFMVASVPMPFEGESFASPEEPLLVMKVKLDLGIVADLVLALDASGESAVAAESLVSAPIDAPLGESVIRLLRALRSPLETRLFGASLMREVCYRVLTGPKGPALRAALAQRGHFGQIAKALHRIHVDFHQRLDIDTLAQEVNLSAAAFHAHFKTVTATSPIQYLKATRLHKARLLMIQDGVSASRASSRVGYESASQFSREFKRLFGRTPVEEQRSVHAAYAPAHEGRDRP</sequence>
<dbReference type="SUPFAM" id="SSF46689">
    <property type="entry name" value="Homeodomain-like"/>
    <property type="match status" value="2"/>
</dbReference>
<evidence type="ECO:0000256" key="1">
    <source>
        <dbReference type="ARBA" id="ARBA00023015"/>
    </source>
</evidence>
<dbReference type="Gene3D" id="1.10.10.60">
    <property type="entry name" value="Homeodomain-like"/>
    <property type="match status" value="2"/>
</dbReference>
<evidence type="ECO:0000259" key="3">
    <source>
        <dbReference type="PROSITE" id="PS01124"/>
    </source>
</evidence>
<dbReference type="Proteomes" id="UP001139353">
    <property type="component" value="Unassembled WGS sequence"/>
</dbReference>
<protein>
    <submittedName>
        <fullName evidence="4">AraC family transcriptional regulator</fullName>
    </submittedName>
</protein>
<dbReference type="InterPro" id="IPR018060">
    <property type="entry name" value="HTH_AraC"/>
</dbReference>
<dbReference type="Pfam" id="PF06719">
    <property type="entry name" value="AraC_N"/>
    <property type="match status" value="1"/>
</dbReference>
<evidence type="ECO:0000313" key="4">
    <source>
        <dbReference type="EMBL" id="MCK9689588.1"/>
    </source>
</evidence>
<dbReference type="Pfam" id="PF12833">
    <property type="entry name" value="HTH_18"/>
    <property type="match status" value="1"/>
</dbReference>
<dbReference type="InterPro" id="IPR009594">
    <property type="entry name" value="Tscrpt_reg_HTH_AraC_N"/>
</dbReference>
<proteinExistence type="predicted"/>
<dbReference type="GO" id="GO:0003700">
    <property type="term" value="F:DNA-binding transcription factor activity"/>
    <property type="evidence" value="ECO:0007669"/>
    <property type="project" value="InterPro"/>
</dbReference>
<name>A0A9X1YNS6_9BURK</name>
<evidence type="ECO:0000313" key="5">
    <source>
        <dbReference type="Proteomes" id="UP001139353"/>
    </source>
</evidence>
<dbReference type="EMBL" id="JAJLJH010000016">
    <property type="protein sequence ID" value="MCK9689588.1"/>
    <property type="molecule type" value="Genomic_DNA"/>
</dbReference>
<keyword evidence="2" id="KW-0804">Transcription</keyword>
<keyword evidence="5" id="KW-1185">Reference proteome</keyword>
<gene>
    <name evidence="4" type="ORF">LPC04_28045</name>
</gene>
<comment type="caution">
    <text evidence="4">The sequence shown here is derived from an EMBL/GenBank/DDBJ whole genome shotgun (WGS) entry which is preliminary data.</text>
</comment>
<feature type="domain" description="HTH araC/xylS-type" evidence="3">
    <location>
        <begin position="194"/>
        <end position="292"/>
    </location>
</feature>
<reference evidence="4" key="1">
    <citation type="submission" date="2021-11" db="EMBL/GenBank/DDBJ databases">
        <title>BS-T2-15 a new species belonging to the Comamonadaceae family isolated from the soil of a French oak forest.</title>
        <authorList>
            <person name="Mieszkin S."/>
            <person name="Alain K."/>
        </authorList>
    </citation>
    <scope>NUCLEOTIDE SEQUENCE</scope>
    <source>
        <strain evidence="4">BS-T2-15</strain>
    </source>
</reference>
<evidence type="ECO:0000256" key="2">
    <source>
        <dbReference type="ARBA" id="ARBA00023163"/>
    </source>
</evidence>
<dbReference type="RefSeq" id="WP_275685639.1">
    <property type="nucleotide sequence ID" value="NZ_JAJLJH010000016.1"/>
</dbReference>
<dbReference type="InterPro" id="IPR009057">
    <property type="entry name" value="Homeodomain-like_sf"/>
</dbReference>
<keyword evidence="1" id="KW-0805">Transcription regulation</keyword>
<dbReference type="PANTHER" id="PTHR43436:SF2">
    <property type="entry name" value="ARAC_XYLS FAMILY TRANSCRIPTIONAL REGULATOR"/>
    <property type="match status" value="1"/>
</dbReference>
<organism evidence="4 5">
    <name type="scientific">Scleromatobacter humisilvae</name>
    <dbReference type="NCBI Taxonomy" id="2897159"/>
    <lineage>
        <taxon>Bacteria</taxon>
        <taxon>Pseudomonadati</taxon>
        <taxon>Pseudomonadota</taxon>
        <taxon>Betaproteobacteria</taxon>
        <taxon>Burkholderiales</taxon>
        <taxon>Sphaerotilaceae</taxon>
        <taxon>Scleromatobacter</taxon>
    </lineage>
</organism>
<dbReference type="PROSITE" id="PS01124">
    <property type="entry name" value="HTH_ARAC_FAMILY_2"/>
    <property type="match status" value="1"/>
</dbReference>
<accession>A0A9X1YNS6</accession>
<dbReference type="GO" id="GO:0043565">
    <property type="term" value="F:sequence-specific DNA binding"/>
    <property type="evidence" value="ECO:0007669"/>
    <property type="project" value="InterPro"/>
</dbReference>